<evidence type="ECO:0000256" key="1">
    <source>
        <dbReference type="ARBA" id="ARBA00005820"/>
    </source>
</evidence>
<dbReference type="PROSITE" id="PS51755">
    <property type="entry name" value="OMPR_PHOB"/>
    <property type="match status" value="1"/>
</dbReference>
<feature type="domain" description="OmpR/PhoB-type" evidence="7">
    <location>
        <begin position="1"/>
        <end position="90"/>
    </location>
</feature>
<gene>
    <name evidence="8" type="ORF">JOF53_002649</name>
</gene>
<keyword evidence="4" id="KW-0804">Transcription</keyword>
<dbReference type="InterPro" id="IPR016032">
    <property type="entry name" value="Sig_transdc_resp-reg_C-effctor"/>
</dbReference>
<dbReference type="InterPro" id="IPR027417">
    <property type="entry name" value="P-loop_NTPase"/>
</dbReference>
<dbReference type="Pfam" id="PF03704">
    <property type="entry name" value="BTAD"/>
    <property type="match status" value="1"/>
</dbReference>
<evidence type="ECO:0000313" key="8">
    <source>
        <dbReference type="EMBL" id="MBP2473777.1"/>
    </source>
</evidence>
<feature type="region of interest" description="Disordered" evidence="6">
    <location>
        <begin position="356"/>
        <end position="443"/>
    </location>
</feature>
<feature type="DNA-binding region" description="OmpR/PhoB-type" evidence="5">
    <location>
        <begin position="1"/>
        <end position="90"/>
    </location>
</feature>
<evidence type="ECO:0000256" key="4">
    <source>
        <dbReference type="ARBA" id="ARBA00023163"/>
    </source>
</evidence>
<evidence type="ECO:0000256" key="5">
    <source>
        <dbReference type="PROSITE-ProRule" id="PRU01091"/>
    </source>
</evidence>
<feature type="compositionally biased region" description="Basic residues" evidence="6">
    <location>
        <begin position="358"/>
        <end position="367"/>
    </location>
</feature>
<reference evidence="8 9" key="1">
    <citation type="submission" date="2021-03" db="EMBL/GenBank/DDBJ databases">
        <title>Sequencing the genomes of 1000 actinobacteria strains.</title>
        <authorList>
            <person name="Klenk H.-P."/>
        </authorList>
    </citation>
    <scope>NUCLEOTIDE SEQUENCE [LARGE SCALE GENOMIC DNA]</scope>
    <source>
        <strain evidence="8 9">DSM 44580</strain>
    </source>
</reference>
<dbReference type="SUPFAM" id="SSF48452">
    <property type="entry name" value="TPR-like"/>
    <property type="match status" value="1"/>
</dbReference>
<dbReference type="Gene3D" id="1.25.40.10">
    <property type="entry name" value="Tetratricopeptide repeat domain"/>
    <property type="match status" value="1"/>
</dbReference>
<keyword evidence="2" id="KW-0805">Transcription regulation</keyword>
<dbReference type="InterPro" id="IPR051677">
    <property type="entry name" value="AfsR-DnrI-RedD_regulator"/>
</dbReference>
<dbReference type="Proteomes" id="UP001519363">
    <property type="component" value="Unassembled WGS sequence"/>
</dbReference>
<dbReference type="EMBL" id="JAGIOO010000001">
    <property type="protein sequence ID" value="MBP2473777.1"/>
    <property type="molecule type" value="Genomic_DNA"/>
</dbReference>
<evidence type="ECO:0000313" key="9">
    <source>
        <dbReference type="Proteomes" id="UP001519363"/>
    </source>
</evidence>
<dbReference type="Gene3D" id="3.40.50.300">
    <property type="entry name" value="P-loop containing nucleotide triphosphate hydrolases"/>
    <property type="match status" value="1"/>
</dbReference>
<dbReference type="SMART" id="SM00862">
    <property type="entry name" value="Trans_reg_C"/>
    <property type="match status" value="1"/>
</dbReference>
<proteinExistence type="inferred from homology"/>
<feature type="compositionally biased region" description="Low complexity" evidence="6">
    <location>
        <begin position="368"/>
        <end position="378"/>
    </location>
</feature>
<comment type="similarity">
    <text evidence="1">Belongs to the AfsR/DnrI/RedD regulatory family.</text>
</comment>
<protein>
    <submittedName>
        <fullName evidence="8">DNA-binding SARP family transcriptional activator</fullName>
    </submittedName>
</protein>
<keyword evidence="3 5" id="KW-0238">DNA-binding</keyword>
<dbReference type="PANTHER" id="PTHR35807:SF1">
    <property type="entry name" value="TRANSCRIPTIONAL REGULATOR REDD"/>
    <property type="match status" value="1"/>
</dbReference>
<evidence type="ECO:0000256" key="6">
    <source>
        <dbReference type="SAM" id="MobiDB-lite"/>
    </source>
</evidence>
<evidence type="ECO:0000259" key="7">
    <source>
        <dbReference type="PROSITE" id="PS51755"/>
    </source>
</evidence>
<dbReference type="CDD" id="cd15831">
    <property type="entry name" value="BTAD"/>
    <property type="match status" value="1"/>
</dbReference>
<dbReference type="InterPro" id="IPR036388">
    <property type="entry name" value="WH-like_DNA-bd_sf"/>
</dbReference>
<dbReference type="SUPFAM" id="SSF52540">
    <property type="entry name" value="P-loop containing nucleoside triphosphate hydrolases"/>
    <property type="match status" value="1"/>
</dbReference>
<dbReference type="InterPro" id="IPR001867">
    <property type="entry name" value="OmpR/PhoB-type_DNA-bd"/>
</dbReference>
<comment type="caution">
    <text evidence="8">The sequence shown here is derived from an EMBL/GenBank/DDBJ whole genome shotgun (WGS) entry which is preliminary data.</text>
</comment>
<dbReference type="SMART" id="SM01043">
    <property type="entry name" value="BTAD"/>
    <property type="match status" value="1"/>
</dbReference>
<dbReference type="PANTHER" id="PTHR35807">
    <property type="entry name" value="TRANSCRIPTIONAL REGULATOR REDD-RELATED"/>
    <property type="match status" value="1"/>
</dbReference>
<dbReference type="Pfam" id="PF00486">
    <property type="entry name" value="Trans_reg_C"/>
    <property type="match status" value="1"/>
</dbReference>
<dbReference type="GO" id="GO:0003677">
    <property type="term" value="F:DNA binding"/>
    <property type="evidence" value="ECO:0007669"/>
    <property type="project" value="UniProtKB-KW"/>
</dbReference>
<name>A0ABS5ABW8_9PSEU</name>
<evidence type="ECO:0000256" key="2">
    <source>
        <dbReference type="ARBA" id="ARBA00023015"/>
    </source>
</evidence>
<keyword evidence="9" id="KW-1185">Reference proteome</keyword>
<dbReference type="InterPro" id="IPR011990">
    <property type="entry name" value="TPR-like_helical_dom_sf"/>
</dbReference>
<sequence length="443" mass="47261">MSLTFRLLGPTEVRHGETVLPAIPAKQRVLLAVLLLRAGRTVTVAELADALWESPPGNPRNAVQTYVRRLRALLPEPCVCTTATGYLVETTADQVDVHRFRRLVREAGQPGAAERNLLHEALALWRGTALLDVPSAALREHAAALAAERVRALERRVALDLAAGAHDELVAELRVLTAEHPLHEHFWAQLMHALIRAGRRAEALQIYQQATDTLRELLGTRPGQALRETHRAILGGELSPAPKPQDRNGIPVHQLPLDIAGFTGRSSQVADILRAPEGCTVVYGQPGVGKTALAVHCGHRLKERFPDGQLYVDLRGHSPSEALTAGAVLARFRAGRAAVGRGRAAPAQLAAAVPAGLRHQHPARHHGPAALRRAGGPARAERRAGAARAHARGGRAAERVGGPLRAGARAGGRVGAGRGDRVGAPRFRQHAAGPARLQRDPAG</sequence>
<feature type="compositionally biased region" description="Low complexity" evidence="6">
    <location>
        <begin position="399"/>
        <end position="408"/>
    </location>
</feature>
<accession>A0ABS5ABW8</accession>
<evidence type="ECO:0000256" key="3">
    <source>
        <dbReference type="ARBA" id="ARBA00023125"/>
    </source>
</evidence>
<dbReference type="Gene3D" id="1.10.10.10">
    <property type="entry name" value="Winged helix-like DNA-binding domain superfamily/Winged helix DNA-binding domain"/>
    <property type="match status" value="1"/>
</dbReference>
<organism evidence="8 9">
    <name type="scientific">Crossiella equi</name>
    <dbReference type="NCBI Taxonomy" id="130796"/>
    <lineage>
        <taxon>Bacteria</taxon>
        <taxon>Bacillati</taxon>
        <taxon>Actinomycetota</taxon>
        <taxon>Actinomycetes</taxon>
        <taxon>Pseudonocardiales</taxon>
        <taxon>Pseudonocardiaceae</taxon>
        <taxon>Crossiella</taxon>
    </lineage>
</organism>
<dbReference type="RefSeq" id="WP_143342342.1">
    <property type="nucleotide sequence ID" value="NZ_JAGIOO010000001.1"/>
</dbReference>
<dbReference type="InterPro" id="IPR005158">
    <property type="entry name" value="BTAD"/>
</dbReference>
<dbReference type="SUPFAM" id="SSF46894">
    <property type="entry name" value="C-terminal effector domain of the bipartite response regulators"/>
    <property type="match status" value="1"/>
</dbReference>